<keyword evidence="2" id="KW-1185">Reference proteome</keyword>
<organism evidence="1 2">
    <name type="scientific">Polaromonas eurypsychrophila</name>
    <dbReference type="NCBI Taxonomy" id="1614635"/>
    <lineage>
        <taxon>Bacteria</taxon>
        <taxon>Pseudomonadati</taxon>
        <taxon>Pseudomonadota</taxon>
        <taxon>Betaproteobacteria</taxon>
        <taxon>Burkholderiales</taxon>
        <taxon>Comamonadaceae</taxon>
        <taxon>Polaromonas</taxon>
    </lineage>
</organism>
<accession>A0A916SMD4</accession>
<proteinExistence type="predicted"/>
<dbReference type="PANTHER" id="PTHR42905:SF5">
    <property type="entry name" value="CARBOXYVINYL-CARBOXYPHOSPHONATE PHOSPHORYLMUTASE, CHLOROPLASTIC"/>
    <property type="match status" value="1"/>
</dbReference>
<dbReference type="SUPFAM" id="SSF51621">
    <property type="entry name" value="Phosphoenolpyruvate/pyruvate domain"/>
    <property type="match status" value="1"/>
</dbReference>
<protein>
    <submittedName>
        <fullName evidence="1">Methylisocitrate lyase</fullName>
    </submittedName>
</protein>
<dbReference type="Proteomes" id="UP000620596">
    <property type="component" value="Unassembled WGS sequence"/>
</dbReference>
<dbReference type="InterPro" id="IPR040442">
    <property type="entry name" value="Pyrv_kinase-like_dom_sf"/>
</dbReference>
<dbReference type="EMBL" id="BMIG01000012">
    <property type="protein sequence ID" value="GGB07237.1"/>
    <property type="molecule type" value="Genomic_DNA"/>
</dbReference>
<dbReference type="GO" id="GO:0016833">
    <property type="term" value="F:oxo-acid-lyase activity"/>
    <property type="evidence" value="ECO:0007669"/>
    <property type="project" value="UniProtKB-ARBA"/>
</dbReference>
<gene>
    <name evidence="1" type="ORF">GCM10011496_30200</name>
</gene>
<dbReference type="Gene3D" id="3.20.20.60">
    <property type="entry name" value="Phosphoenolpyruvate-binding domains"/>
    <property type="match status" value="1"/>
</dbReference>
<dbReference type="CDD" id="cd00377">
    <property type="entry name" value="ICL_PEPM"/>
    <property type="match status" value="1"/>
</dbReference>
<keyword evidence="1" id="KW-0456">Lyase</keyword>
<sequence>MIINHYTEYFDLGKLCFYSHHPAGTASMQKRASTQLRELISSKTFLHMPAVYDALTGLLVQSLGFEAAYVGGYVTGGSMAVSEPLLTMTEQVALGGDIASKIDIPVVVDGGAGFGEPLHCMRTVREFIRSGVAGVHIEDQLYPKRAHYHQYVVHGIPVEEFVEKIEYSVKARDEVDPDFVIIARTDTCRALGLDEAVSRLNRAADVGADLGLLFPRDLKDAEEAPRRSRLPLIYVQSRGNRDGRPIISRNELQEMGYVACIEAQVVICSALHHHKKILTELRQTGEYTGMTNAEWVASRQELEDLIDLTAYYEIEKQTVEARQPKD</sequence>
<dbReference type="PANTHER" id="PTHR42905">
    <property type="entry name" value="PHOSPHOENOLPYRUVATE CARBOXYLASE"/>
    <property type="match status" value="1"/>
</dbReference>
<comment type="caution">
    <text evidence="1">The sequence shown here is derived from an EMBL/GenBank/DDBJ whole genome shotgun (WGS) entry which is preliminary data.</text>
</comment>
<dbReference type="InterPro" id="IPR039556">
    <property type="entry name" value="ICL/PEPM"/>
</dbReference>
<dbReference type="AlphaFoldDB" id="A0A916SMD4"/>
<reference evidence="1" key="2">
    <citation type="submission" date="2020-09" db="EMBL/GenBank/DDBJ databases">
        <authorList>
            <person name="Sun Q."/>
            <person name="Zhou Y."/>
        </authorList>
    </citation>
    <scope>NUCLEOTIDE SEQUENCE</scope>
    <source>
        <strain evidence="1">CGMCC 1.15322</strain>
    </source>
</reference>
<evidence type="ECO:0000313" key="2">
    <source>
        <dbReference type="Proteomes" id="UP000620596"/>
    </source>
</evidence>
<name>A0A916SMD4_9BURK</name>
<reference evidence="1" key="1">
    <citation type="journal article" date="2014" name="Int. J. Syst. Evol. Microbiol.">
        <title>Complete genome sequence of Corynebacterium casei LMG S-19264T (=DSM 44701T), isolated from a smear-ripened cheese.</title>
        <authorList>
            <consortium name="US DOE Joint Genome Institute (JGI-PGF)"/>
            <person name="Walter F."/>
            <person name="Albersmeier A."/>
            <person name="Kalinowski J."/>
            <person name="Ruckert C."/>
        </authorList>
    </citation>
    <scope>NUCLEOTIDE SEQUENCE</scope>
    <source>
        <strain evidence="1">CGMCC 1.15322</strain>
    </source>
</reference>
<evidence type="ECO:0000313" key="1">
    <source>
        <dbReference type="EMBL" id="GGB07237.1"/>
    </source>
</evidence>
<dbReference type="InterPro" id="IPR015813">
    <property type="entry name" value="Pyrv/PenolPyrv_kinase-like_dom"/>
</dbReference>
<dbReference type="Pfam" id="PF13714">
    <property type="entry name" value="PEP_mutase"/>
    <property type="match status" value="1"/>
</dbReference>